<proteinExistence type="predicted"/>
<evidence type="ECO:0008006" key="3">
    <source>
        <dbReference type="Google" id="ProtNLM"/>
    </source>
</evidence>
<reference evidence="1 2" key="1">
    <citation type="submission" date="2009-06" db="EMBL/GenBank/DDBJ databases">
        <title>Complete sequence of Desulfovibrio salexigens DSM 2638.</title>
        <authorList>
            <consortium name="US DOE Joint Genome Institute"/>
            <person name="Lucas S."/>
            <person name="Copeland A."/>
            <person name="Lapidus A."/>
            <person name="Glavina del Rio T."/>
            <person name="Tice H."/>
            <person name="Bruce D."/>
            <person name="Goodwin L."/>
            <person name="Pitluck S."/>
            <person name="Munk A.C."/>
            <person name="Brettin T."/>
            <person name="Detter J.C."/>
            <person name="Han C."/>
            <person name="Tapia R."/>
            <person name="Larimer F."/>
            <person name="Land M."/>
            <person name="Hauser L."/>
            <person name="Kyrpides N."/>
            <person name="Anderson I."/>
            <person name="Wall J.D."/>
            <person name="Arkin A.P."/>
            <person name="Dehal P."/>
            <person name="Chivian D."/>
            <person name="Giles B."/>
            <person name="Hazen T.C."/>
        </authorList>
    </citation>
    <scope>NUCLEOTIDE SEQUENCE [LARGE SCALE GENOMIC DNA]</scope>
    <source>
        <strain evidence="2">ATCC 14822 / DSM 2638 / NCIMB 8403 / VKM B-1763</strain>
    </source>
</reference>
<evidence type="ECO:0000313" key="2">
    <source>
        <dbReference type="Proteomes" id="UP000002601"/>
    </source>
</evidence>
<dbReference type="HOGENOM" id="CLU_137390_0_0_7"/>
<dbReference type="EMBL" id="CP001649">
    <property type="protein sequence ID" value="ACS81312.1"/>
    <property type="molecule type" value="Genomic_DNA"/>
</dbReference>
<evidence type="ECO:0000313" key="1">
    <source>
        <dbReference type="EMBL" id="ACS81312.1"/>
    </source>
</evidence>
<dbReference type="RefSeq" id="WP_015853128.1">
    <property type="nucleotide sequence ID" value="NC_012881.1"/>
</dbReference>
<keyword evidence="2" id="KW-1185">Reference proteome</keyword>
<dbReference type="KEGG" id="dsa:Desal_3261"/>
<dbReference type="AlphaFoldDB" id="C6C2B1"/>
<gene>
    <name evidence="1" type="ordered locus">Desal_3261</name>
</gene>
<dbReference type="STRING" id="526222.Desal_3261"/>
<name>C6C2B1_MARSD</name>
<dbReference type="OrthoDB" id="1442608at2"/>
<protein>
    <recommendedName>
        <fullName evidence="3">SpoIIAA-like</fullName>
    </recommendedName>
</protein>
<dbReference type="Proteomes" id="UP000002601">
    <property type="component" value="Chromosome"/>
</dbReference>
<dbReference type="InterPro" id="IPR021866">
    <property type="entry name" value="SpoIIAA-like"/>
</dbReference>
<organism evidence="1 2">
    <name type="scientific">Maridesulfovibrio salexigens (strain ATCC 14822 / DSM 2638 / NCIMB 8403 / VKM B-1763)</name>
    <name type="common">Desulfovibrio salexigens</name>
    <dbReference type="NCBI Taxonomy" id="526222"/>
    <lineage>
        <taxon>Bacteria</taxon>
        <taxon>Pseudomonadati</taxon>
        <taxon>Thermodesulfobacteriota</taxon>
        <taxon>Desulfovibrionia</taxon>
        <taxon>Desulfovibrionales</taxon>
        <taxon>Desulfovibrionaceae</taxon>
        <taxon>Maridesulfovibrio</taxon>
    </lineage>
</organism>
<dbReference type="SUPFAM" id="SSF52091">
    <property type="entry name" value="SpoIIaa-like"/>
    <property type="match status" value="1"/>
</dbReference>
<accession>C6C2B1</accession>
<dbReference type="Pfam" id="PF11964">
    <property type="entry name" value="SpoIIAA-like"/>
    <property type="match status" value="1"/>
</dbReference>
<dbReference type="eggNOG" id="ENOG503345B">
    <property type="taxonomic scope" value="Bacteria"/>
</dbReference>
<dbReference type="InterPro" id="IPR038396">
    <property type="entry name" value="SpoIIAA-like_sf"/>
</dbReference>
<dbReference type="InterPro" id="IPR036513">
    <property type="entry name" value="STAS_dom_sf"/>
</dbReference>
<sequence length="118" mass="13655">MIEMIEIAPKVLGLRINGKINEEDMEKMLSVCKAKMKDEERIAVYVEVEEIGGISFNALIEDLKFALPNLKRFSKKAVVSDIKWHEPLIKVGDKLFPSIEVRHYNQDQRAEALKWVQE</sequence>
<dbReference type="Gene3D" id="3.40.50.10600">
    <property type="entry name" value="SpoIIaa-like domains"/>
    <property type="match status" value="1"/>
</dbReference>